<dbReference type="AlphaFoldDB" id="A0A9X1XSM5"/>
<sequence>MNRLIIIGNGFDLAHGLPTSYKDFIDDYWKNIKSSSHEDEFISFQNIAKDVKFDEISNLSRLSKLIMKYDEKIKFENAEIYREYGNNLMTGKYLREDILVYKNDFFKLINQKNVENWVDIENEYFIFLKKIIKSEHIKNYVSKEILINEQKSQTKKLNNEFEQVKILLEKYLNDRVLNVFDLQMSSFSRTESSKFQKLITPVGMFSNKLDLLNEFHEKDHKEIEGQLNESKGIGKNQSRVQILNFNYSRTPIRYSNNTADEIEVNFIHGIIGNKDENKINFGFGDEMDEDYKIIENINDNEYLRNFKSFLYLQNSNYKSLLDFIENDKFQIYIMGHSCGLSDRTLLNTVFEHDNCRSIKVFYHEREDGTDNYTEIIQNISRHFNKKKLMREKIVNKTLCQPLPQIQLLRYK</sequence>
<protein>
    <submittedName>
        <fullName evidence="2">Bacteriophage abortive infection AbiH family protein</fullName>
    </submittedName>
</protein>
<dbReference type="InterPro" id="IPR025935">
    <property type="entry name" value="AbiH"/>
</dbReference>
<dbReference type="Pfam" id="PF14253">
    <property type="entry name" value="AbiH"/>
    <property type="match status" value="1"/>
</dbReference>
<name>A0A9X1XSM5_9FLAO</name>
<keyword evidence="1" id="KW-0175">Coiled coil</keyword>
<dbReference type="Proteomes" id="UP001139260">
    <property type="component" value="Unassembled WGS sequence"/>
</dbReference>
<feature type="coiled-coil region" evidence="1">
    <location>
        <begin position="147"/>
        <end position="174"/>
    </location>
</feature>
<dbReference type="EMBL" id="JALNUB010000005">
    <property type="protein sequence ID" value="MCK8142349.1"/>
    <property type="molecule type" value="Genomic_DNA"/>
</dbReference>
<evidence type="ECO:0000256" key="1">
    <source>
        <dbReference type="SAM" id="Coils"/>
    </source>
</evidence>
<proteinExistence type="predicted"/>
<comment type="caution">
    <text evidence="2">The sequence shown here is derived from an EMBL/GenBank/DDBJ whole genome shotgun (WGS) entry which is preliminary data.</text>
</comment>
<gene>
    <name evidence="2" type="ORF">MW871_10650</name>
</gene>
<evidence type="ECO:0000313" key="2">
    <source>
        <dbReference type="EMBL" id="MCK8142349.1"/>
    </source>
</evidence>
<accession>A0A9X1XSM5</accession>
<evidence type="ECO:0000313" key="3">
    <source>
        <dbReference type="Proteomes" id="UP001139260"/>
    </source>
</evidence>
<keyword evidence="3" id="KW-1185">Reference proteome</keyword>
<reference evidence="2" key="1">
    <citation type="submission" date="2022-04" db="EMBL/GenBank/DDBJ databases">
        <title>Flavobacterium pygoscelis sp. nov. isolated from Chinstrap chick (Pygoscelis antarcticus).</title>
        <authorList>
            <person name="Irgang R."/>
            <person name="Poblete-Morales M."/>
            <person name="Avendano-Herrera R."/>
        </authorList>
    </citation>
    <scope>NUCLEOTIDE SEQUENCE</scope>
    <source>
        <strain evidence="2">I-SCBP12n</strain>
    </source>
</reference>
<organism evidence="2 3">
    <name type="scientific">Flavobacterium pygoscelis</name>
    <dbReference type="NCBI Taxonomy" id="2893176"/>
    <lineage>
        <taxon>Bacteria</taxon>
        <taxon>Pseudomonadati</taxon>
        <taxon>Bacteroidota</taxon>
        <taxon>Flavobacteriia</taxon>
        <taxon>Flavobacteriales</taxon>
        <taxon>Flavobacteriaceae</taxon>
        <taxon>Flavobacterium</taxon>
    </lineage>
</organism>
<dbReference type="RefSeq" id="WP_248428486.1">
    <property type="nucleotide sequence ID" value="NZ_JALNUB010000005.1"/>
</dbReference>